<dbReference type="PANTHER" id="PTHR11022">
    <property type="entry name" value="PEPTIDOGLYCAN RECOGNITION PROTEIN"/>
    <property type="match status" value="1"/>
</dbReference>
<dbReference type="InterPro" id="IPR002502">
    <property type="entry name" value="Amidase_domain"/>
</dbReference>
<feature type="domain" description="Peptidoglycan recognition protein family" evidence="11">
    <location>
        <begin position="30"/>
        <end position="172"/>
    </location>
</feature>
<dbReference type="SMART" id="SM00701">
    <property type="entry name" value="PGRP"/>
    <property type="match status" value="1"/>
</dbReference>
<dbReference type="InterPro" id="IPR015510">
    <property type="entry name" value="PGRP"/>
</dbReference>
<feature type="disulfide bond" evidence="8">
    <location>
        <begin position="67"/>
        <end position="73"/>
    </location>
</feature>
<evidence type="ECO:0000259" key="10">
    <source>
        <dbReference type="SMART" id="SM00644"/>
    </source>
</evidence>
<dbReference type="PIRSF" id="PIRSF037945">
    <property type="entry name" value="PGRPs"/>
    <property type="match status" value="1"/>
</dbReference>
<dbReference type="GO" id="GO:0009253">
    <property type="term" value="P:peptidoglycan catabolic process"/>
    <property type="evidence" value="ECO:0007669"/>
    <property type="project" value="InterPro"/>
</dbReference>
<evidence type="ECO:0000256" key="9">
    <source>
        <dbReference type="SAM" id="SignalP"/>
    </source>
</evidence>
<organism evidence="12 13">
    <name type="scientific">Chrysodeixis includens</name>
    <name type="common">Soybean looper</name>
    <name type="synonym">Pseudoplusia includens</name>
    <dbReference type="NCBI Taxonomy" id="689277"/>
    <lineage>
        <taxon>Eukaryota</taxon>
        <taxon>Metazoa</taxon>
        <taxon>Ecdysozoa</taxon>
        <taxon>Arthropoda</taxon>
        <taxon>Hexapoda</taxon>
        <taxon>Insecta</taxon>
        <taxon>Pterygota</taxon>
        <taxon>Neoptera</taxon>
        <taxon>Endopterygota</taxon>
        <taxon>Lepidoptera</taxon>
        <taxon>Glossata</taxon>
        <taxon>Ditrysia</taxon>
        <taxon>Noctuoidea</taxon>
        <taxon>Noctuidae</taxon>
        <taxon>Plusiinae</taxon>
        <taxon>Chrysodeixis</taxon>
    </lineage>
</organism>
<evidence type="ECO:0000256" key="4">
    <source>
        <dbReference type="ARBA" id="ARBA00022729"/>
    </source>
</evidence>
<dbReference type="Proteomes" id="UP001154114">
    <property type="component" value="Chromosome 21"/>
</dbReference>
<dbReference type="InterPro" id="IPR017331">
    <property type="entry name" value="Peptidoglycan_recognition"/>
</dbReference>
<evidence type="ECO:0000256" key="2">
    <source>
        <dbReference type="ARBA" id="ARBA00011245"/>
    </source>
</evidence>
<dbReference type="SUPFAM" id="SSF55846">
    <property type="entry name" value="N-acetylmuramoyl-L-alanine amidase-like"/>
    <property type="match status" value="1"/>
</dbReference>
<feature type="signal peptide" evidence="9">
    <location>
        <begin position="1"/>
        <end position="19"/>
    </location>
</feature>
<evidence type="ECO:0000313" key="13">
    <source>
        <dbReference type="Proteomes" id="UP001154114"/>
    </source>
</evidence>
<reference evidence="12" key="1">
    <citation type="submission" date="2021-12" db="EMBL/GenBank/DDBJ databases">
        <authorList>
            <person name="King R."/>
        </authorList>
    </citation>
    <scope>NUCLEOTIDE SEQUENCE</scope>
</reference>
<dbReference type="Gene3D" id="3.40.80.10">
    <property type="entry name" value="Peptidoglycan recognition protein-like"/>
    <property type="match status" value="1"/>
</dbReference>
<dbReference type="EMBL" id="LR824024">
    <property type="protein sequence ID" value="CAH0595324.1"/>
    <property type="molecule type" value="Genomic_DNA"/>
</dbReference>
<evidence type="ECO:0000256" key="3">
    <source>
        <dbReference type="ARBA" id="ARBA00022588"/>
    </source>
</evidence>
<dbReference type="FunFam" id="3.40.80.10:FF:000001">
    <property type="entry name" value="Peptidoglycan recognition protein 1"/>
    <property type="match status" value="1"/>
</dbReference>
<evidence type="ECO:0000256" key="5">
    <source>
        <dbReference type="ARBA" id="ARBA00022859"/>
    </source>
</evidence>
<evidence type="ECO:0000256" key="7">
    <source>
        <dbReference type="PIRNR" id="PIRNR037945"/>
    </source>
</evidence>
<keyword evidence="5 7" id="KW-0391">Immunity</keyword>
<evidence type="ECO:0000256" key="6">
    <source>
        <dbReference type="ARBA" id="ARBA00023157"/>
    </source>
</evidence>
<feature type="chain" id="PRO_5040424262" description="Peptidoglycan-recognition protein" evidence="9">
    <location>
        <begin position="20"/>
        <end position="216"/>
    </location>
</feature>
<dbReference type="CDD" id="cd06583">
    <property type="entry name" value="PGRP"/>
    <property type="match status" value="1"/>
</dbReference>
<gene>
    <name evidence="12" type="ORF">CINC_LOCUS6711</name>
</gene>
<comment type="subunit">
    <text evidence="2">Monomer.</text>
</comment>
<keyword evidence="3 7" id="KW-0399">Innate immunity</keyword>
<accession>A0A9P0BXC7</accession>
<evidence type="ECO:0000259" key="11">
    <source>
        <dbReference type="SMART" id="SM00701"/>
    </source>
</evidence>
<feature type="domain" description="N-acetylmuramoyl-L-alanine amidase" evidence="10">
    <location>
        <begin position="41"/>
        <end position="178"/>
    </location>
</feature>
<keyword evidence="4 9" id="KW-0732">Signal</keyword>
<evidence type="ECO:0000256" key="8">
    <source>
        <dbReference type="PIRSR" id="PIRSR037945-1"/>
    </source>
</evidence>
<dbReference type="InterPro" id="IPR006619">
    <property type="entry name" value="PGRP_domain_met/bac"/>
</dbReference>
<dbReference type="GO" id="GO:0008745">
    <property type="term" value="F:N-acetylmuramoyl-L-alanine amidase activity"/>
    <property type="evidence" value="ECO:0007669"/>
    <property type="project" value="InterPro"/>
</dbReference>
<dbReference type="GO" id="GO:0042834">
    <property type="term" value="F:peptidoglycan binding"/>
    <property type="evidence" value="ECO:0007669"/>
    <property type="project" value="InterPro"/>
</dbReference>
<dbReference type="GO" id="GO:0045087">
    <property type="term" value="P:innate immune response"/>
    <property type="evidence" value="ECO:0007669"/>
    <property type="project" value="UniProtKB-KW"/>
</dbReference>
<sequence length="216" mass="23712">MASFKVIVSVLFLNLSVLALPQSVFRNPSYKLYTRADWDAQPATDVHLLEAPAPYVVIHHTYIPGACHTFAVCSANMRSMQTYHIGIDFGDIGYNFCVGSEGGAYEGRSWDIMGIHAGKANNHSIGICLIGDWREELPPVLQLETTKALIADGVRLGKISPDYKLIGHNQVMATACPGNALAEEISTWEHYSGGRPIFNHKTDVTTTEETEKTTTD</sequence>
<dbReference type="AlphaFoldDB" id="A0A9P0BXC7"/>
<keyword evidence="13" id="KW-1185">Reference proteome</keyword>
<evidence type="ECO:0000256" key="1">
    <source>
        <dbReference type="ARBA" id="ARBA00007553"/>
    </source>
</evidence>
<dbReference type="GO" id="GO:0008270">
    <property type="term" value="F:zinc ion binding"/>
    <property type="evidence" value="ECO:0007669"/>
    <property type="project" value="InterPro"/>
</dbReference>
<dbReference type="SMART" id="SM00644">
    <property type="entry name" value="Ami_2"/>
    <property type="match status" value="1"/>
</dbReference>
<proteinExistence type="inferred from homology"/>
<evidence type="ECO:0000313" key="12">
    <source>
        <dbReference type="EMBL" id="CAH0595324.1"/>
    </source>
</evidence>
<keyword evidence="6" id="KW-1015">Disulfide bond</keyword>
<dbReference type="Pfam" id="PF01510">
    <property type="entry name" value="Amidase_2"/>
    <property type="match status" value="1"/>
</dbReference>
<dbReference type="InterPro" id="IPR036505">
    <property type="entry name" value="Amidase/PGRP_sf"/>
</dbReference>
<dbReference type="OrthoDB" id="10001926at2759"/>
<dbReference type="PANTHER" id="PTHR11022:SF77">
    <property type="entry name" value="PEPTIDOGLYCAN-RECOGNITION PROTEIN LB"/>
    <property type="match status" value="1"/>
</dbReference>
<comment type="similarity">
    <text evidence="1 7">Belongs to the N-acetylmuramoyl-L-alanine amidase 2 family.</text>
</comment>
<name>A0A9P0BXC7_CHRIL</name>
<protein>
    <recommendedName>
        <fullName evidence="7">Peptidoglycan-recognition protein</fullName>
    </recommendedName>
</protein>